<organism evidence="4 5">
    <name type="scientific">Geosmithia morbida</name>
    <dbReference type="NCBI Taxonomy" id="1094350"/>
    <lineage>
        <taxon>Eukaryota</taxon>
        <taxon>Fungi</taxon>
        <taxon>Dikarya</taxon>
        <taxon>Ascomycota</taxon>
        <taxon>Pezizomycotina</taxon>
        <taxon>Sordariomycetes</taxon>
        <taxon>Hypocreomycetidae</taxon>
        <taxon>Hypocreales</taxon>
        <taxon>Bionectriaceae</taxon>
        <taxon>Geosmithia</taxon>
    </lineage>
</organism>
<sequence>MFLSRMLPYRLAAGGGVGSGLLFRHTRNLFNQPRWISTQNLSIRRGPTTPPLYRGTIPEHFASVVSEHGDRPALVVWSPVPSMSTVRAAETTLTYTQLDVLSNRLGSSLSRLGVRKGDRVAVSLGSTVAFTALTYALFKLGAVLVPLNPSFTAAQVTSALRHLGATVLVMGAVTDLPYRPARGRSNESLLQAIITDDGDGDGGVGRGTPYEPPSIRSSAVPSLRHVVVHDNRGDHPDIPHFQLDRRLKLYHDLVEGGAAGPVTPSAPLGPEDTINIQFTSGTTSAPKAAMLSHTSILNNGRLIAHRMVLDASDRIVVPPPLFHCFGSVLGLMATATTGASILFPSPAFDPVASMRMACRHRATGLYGVATMFVAYLEALDTHPASSPSPSKPTSLVPPPNLRKGIVAGSSVPESLMHTVQSRLGLEDLVICYGMTETSPVSCMTRPSDPPEYRASTVGTPMPHTAVKIVDPADRSRILPLGQRGELAASGYLTMAGYYGDPVRTREVLVADQETGRDPPSIWMYSGDEASMDEEGFVRITGRIKDLIIRAGENIHPLDIENCLFQMPGVHEVSVVGIPDEKLGEAVGAFIIKESSGSRCSEIDGEGKKEEEISESSVRDWVRSHLSSHMVPKYIFWVDEYPKTASGKIQKFKLAELGAQILGV</sequence>
<evidence type="ECO:0000313" key="5">
    <source>
        <dbReference type="Proteomes" id="UP000749293"/>
    </source>
</evidence>
<evidence type="ECO:0000259" key="3">
    <source>
        <dbReference type="Pfam" id="PF13193"/>
    </source>
</evidence>
<name>A0A9P4YZ07_9HYPO</name>
<proteinExistence type="predicted"/>
<dbReference type="OrthoDB" id="10253115at2759"/>
<dbReference type="PANTHER" id="PTHR43201">
    <property type="entry name" value="ACYL-COA SYNTHETASE"/>
    <property type="match status" value="1"/>
</dbReference>
<keyword evidence="4" id="KW-0436">Ligase</keyword>
<dbReference type="GO" id="GO:0006631">
    <property type="term" value="P:fatty acid metabolic process"/>
    <property type="evidence" value="ECO:0007669"/>
    <property type="project" value="TreeGrafter"/>
</dbReference>
<dbReference type="AlphaFoldDB" id="A0A9P4YZ07"/>
<dbReference type="Pfam" id="PF00501">
    <property type="entry name" value="AMP-binding"/>
    <property type="match status" value="1"/>
</dbReference>
<keyword evidence="5" id="KW-1185">Reference proteome</keyword>
<evidence type="ECO:0000256" key="1">
    <source>
        <dbReference type="SAM" id="MobiDB-lite"/>
    </source>
</evidence>
<dbReference type="InterPro" id="IPR020845">
    <property type="entry name" value="AMP-binding_CS"/>
</dbReference>
<protein>
    <submittedName>
        <fullName evidence="4">Acyl-CoA synthetase (AMP-forming)/AMP-acid ligase II</fullName>
    </submittedName>
</protein>
<feature type="region of interest" description="Disordered" evidence="1">
    <location>
        <begin position="195"/>
        <end position="218"/>
    </location>
</feature>
<dbReference type="RefSeq" id="XP_035323039.1">
    <property type="nucleotide sequence ID" value="XM_035467027.1"/>
</dbReference>
<dbReference type="InterPro" id="IPR025110">
    <property type="entry name" value="AMP-bd_C"/>
</dbReference>
<gene>
    <name evidence="4" type="ORF">GMORB2_5053</name>
</gene>
<evidence type="ECO:0000313" key="4">
    <source>
        <dbReference type="EMBL" id="KAF4124387.1"/>
    </source>
</evidence>
<dbReference type="InterPro" id="IPR042099">
    <property type="entry name" value="ANL_N_sf"/>
</dbReference>
<dbReference type="InterPro" id="IPR045851">
    <property type="entry name" value="AMP-bd_C_sf"/>
</dbReference>
<dbReference type="PROSITE" id="PS00455">
    <property type="entry name" value="AMP_BINDING"/>
    <property type="match status" value="1"/>
</dbReference>
<feature type="domain" description="AMP-dependent synthetase/ligase" evidence="2">
    <location>
        <begin position="64"/>
        <end position="498"/>
    </location>
</feature>
<dbReference type="SUPFAM" id="SSF56801">
    <property type="entry name" value="Acetyl-CoA synthetase-like"/>
    <property type="match status" value="1"/>
</dbReference>
<dbReference type="Gene3D" id="3.30.300.30">
    <property type="match status" value="1"/>
</dbReference>
<evidence type="ECO:0000259" key="2">
    <source>
        <dbReference type="Pfam" id="PF00501"/>
    </source>
</evidence>
<feature type="domain" description="AMP-binding enzyme C-terminal" evidence="3">
    <location>
        <begin position="559"/>
        <end position="647"/>
    </location>
</feature>
<reference evidence="4" key="1">
    <citation type="submission" date="2020-03" db="EMBL/GenBank/DDBJ databases">
        <title>Site-based positive gene gene selection in Geosmithia morbida across the United States reveals a broad range of putative effectors and factors for local host and environmental adapation.</title>
        <authorList>
            <person name="Onufrak A."/>
            <person name="Murdoch R.W."/>
            <person name="Gazis R."/>
            <person name="Huff M."/>
            <person name="Staton M."/>
            <person name="Klingeman W."/>
            <person name="Hadziabdic D."/>
        </authorList>
    </citation>
    <scope>NUCLEOTIDE SEQUENCE</scope>
    <source>
        <strain evidence="4">1262</strain>
    </source>
</reference>
<dbReference type="PANTHER" id="PTHR43201:SF30">
    <property type="entry name" value="AMP-DEPENDENT SYNTHETASE_LIGASE DOMAIN-CONTAINING PROTEIN"/>
    <property type="match status" value="1"/>
</dbReference>
<comment type="caution">
    <text evidence="4">The sequence shown here is derived from an EMBL/GenBank/DDBJ whole genome shotgun (WGS) entry which is preliminary data.</text>
</comment>
<dbReference type="GeneID" id="55971281"/>
<dbReference type="Gene3D" id="3.40.50.12780">
    <property type="entry name" value="N-terminal domain of ligase-like"/>
    <property type="match status" value="1"/>
</dbReference>
<accession>A0A9P4YZ07</accession>
<dbReference type="EMBL" id="JAANYQ010000004">
    <property type="protein sequence ID" value="KAF4124387.1"/>
    <property type="molecule type" value="Genomic_DNA"/>
</dbReference>
<dbReference type="InterPro" id="IPR000873">
    <property type="entry name" value="AMP-dep_synth/lig_dom"/>
</dbReference>
<dbReference type="GO" id="GO:0031956">
    <property type="term" value="F:medium-chain fatty acid-CoA ligase activity"/>
    <property type="evidence" value="ECO:0007669"/>
    <property type="project" value="TreeGrafter"/>
</dbReference>
<dbReference type="Pfam" id="PF13193">
    <property type="entry name" value="AMP-binding_C"/>
    <property type="match status" value="1"/>
</dbReference>
<dbReference type="Proteomes" id="UP000749293">
    <property type="component" value="Unassembled WGS sequence"/>
</dbReference>